<dbReference type="EMBL" id="AYSA01000565">
    <property type="protein sequence ID" value="ESZ90900.1"/>
    <property type="molecule type" value="Genomic_DNA"/>
</dbReference>
<dbReference type="HOGENOM" id="CLU_344221_0_0_1"/>
<dbReference type="Proteomes" id="UP000019487">
    <property type="component" value="Unassembled WGS sequence"/>
</dbReference>
<dbReference type="AlphaFoldDB" id="W9C8M7"/>
<gene>
    <name evidence="3" type="ORF">SBOR_8707</name>
</gene>
<reference evidence="3 4" key="1">
    <citation type="journal article" date="2014" name="Genome Announc.">
        <title>Draft genome sequence of Sclerotinia borealis, a psychrophilic plant pathogenic fungus.</title>
        <authorList>
            <person name="Mardanov A.V."/>
            <person name="Beletsky A.V."/>
            <person name="Kadnikov V.V."/>
            <person name="Ignatov A.N."/>
            <person name="Ravin N.V."/>
        </authorList>
    </citation>
    <scope>NUCLEOTIDE SEQUENCE [LARGE SCALE GENOMIC DNA]</scope>
    <source>
        <strain evidence="4">F-4157</strain>
    </source>
</reference>
<protein>
    <submittedName>
        <fullName evidence="3">Uncharacterized protein</fullName>
    </submittedName>
</protein>
<evidence type="ECO:0000256" key="1">
    <source>
        <dbReference type="SAM" id="MobiDB-lite"/>
    </source>
</evidence>
<keyword evidence="4" id="KW-1185">Reference proteome</keyword>
<feature type="compositionally biased region" description="Basic and acidic residues" evidence="1">
    <location>
        <begin position="52"/>
        <end position="65"/>
    </location>
</feature>
<feature type="region of interest" description="Disordered" evidence="1">
    <location>
        <begin position="47"/>
        <end position="76"/>
    </location>
</feature>
<feature type="transmembrane region" description="Helical" evidence="2">
    <location>
        <begin position="589"/>
        <end position="608"/>
    </location>
</feature>
<keyword evidence="2" id="KW-1133">Transmembrane helix</keyword>
<accession>W9C8M7</accession>
<feature type="transmembrane region" description="Helical" evidence="2">
    <location>
        <begin position="555"/>
        <end position="577"/>
    </location>
</feature>
<keyword evidence="2" id="KW-0812">Transmembrane</keyword>
<proteinExistence type="predicted"/>
<keyword evidence="2" id="KW-0472">Membrane</keyword>
<evidence type="ECO:0000256" key="2">
    <source>
        <dbReference type="SAM" id="Phobius"/>
    </source>
</evidence>
<evidence type="ECO:0000313" key="3">
    <source>
        <dbReference type="EMBL" id="ESZ90900.1"/>
    </source>
</evidence>
<comment type="caution">
    <text evidence="3">The sequence shown here is derived from an EMBL/GenBank/DDBJ whole genome shotgun (WGS) entry which is preliminary data.</text>
</comment>
<name>W9C8M7_SCLBF</name>
<evidence type="ECO:0000313" key="4">
    <source>
        <dbReference type="Proteomes" id="UP000019487"/>
    </source>
</evidence>
<organism evidence="3 4">
    <name type="scientific">Sclerotinia borealis (strain F-4128)</name>
    <dbReference type="NCBI Taxonomy" id="1432307"/>
    <lineage>
        <taxon>Eukaryota</taxon>
        <taxon>Fungi</taxon>
        <taxon>Dikarya</taxon>
        <taxon>Ascomycota</taxon>
        <taxon>Pezizomycotina</taxon>
        <taxon>Leotiomycetes</taxon>
        <taxon>Helotiales</taxon>
        <taxon>Sclerotiniaceae</taxon>
        <taxon>Sclerotinia</taxon>
    </lineage>
</organism>
<sequence>MSRTNDHDDHTQINASEATAMVSSSQAAVFEKMLSSLERIEGLMERNANAANKKDTSPDESFRDCRTKKHQETNSQPESLLYRAAYAIGNSFFPASSIHNYGPKLCTVNDIPGYQDLPTCLAEFPPDSSGWYHLTVSKYWLERQSLENAKRDFKESWQLLQKMQEFNRTHLRDYLGGRIRIDVIDHAIADADATAFDENGRAYETCMVPIHYQHHQHEDANDISGPVRTSLGQRTIHANCIVYYRYINNNQDGDPPVVRDNPNPKICRTIICRGLFNVEGDFDGFNNRYLLLGHHDFKRMVKDHLACFTETENIFDTNFFEPDEFMGGSCQSETEAWRWKSGELFPDQGQKSGWGYRRKNIKIIHWTVYPARVSNDAVLALIPLGGTFNSLWTARWKQTPRHKTVIFSLLVISATDAIISCWKALEIKMIALLSTDQLTDFMDPGEYVHQLYDRANFSKSRFYFWAIGCLMAFDDQISLNIEAIDKFANPKAWYWRGTSIDPELAKDIANNREKLAQIRQQFRKDLKRLESLRDGLYNGSTVMESRQSRVLGENVRLLTFVSIFFLPLGFCASVWSVPSVNARWPDLRIMAIAATVFTTFTISIVCNLDRLIWLLKKTLESPRNKLIARMPSHGTASKTLPERRIRRSKHMEPKELSQQEKDIEKWANRAKSFEPFPRSDLPSRPTHWWLFMFAIKLCVSYIALQISRLKAWSSAKANVLLKNITRTFTSTERVIPTGPENTIHAPDDDGTVQRNASTSAQAIVPPENNTPTIHPEPLQQINQNSSLADLTSVVVGNDGGVENDSLSIAMATPLPASDSISL</sequence>
<dbReference type="STRING" id="1432307.W9C8M7"/>
<dbReference type="OrthoDB" id="426293at2759"/>